<organism evidence="2 3">
    <name type="scientific">Microthyrium microscopicum</name>
    <dbReference type="NCBI Taxonomy" id="703497"/>
    <lineage>
        <taxon>Eukaryota</taxon>
        <taxon>Fungi</taxon>
        <taxon>Dikarya</taxon>
        <taxon>Ascomycota</taxon>
        <taxon>Pezizomycotina</taxon>
        <taxon>Dothideomycetes</taxon>
        <taxon>Dothideomycetes incertae sedis</taxon>
        <taxon>Microthyriales</taxon>
        <taxon>Microthyriaceae</taxon>
        <taxon>Microthyrium</taxon>
    </lineage>
</organism>
<dbReference type="EMBL" id="MU004233">
    <property type="protein sequence ID" value="KAF2671348.1"/>
    <property type="molecule type" value="Genomic_DNA"/>
</dbReference>
<accession>A0A6A6UJV3</accession>
<evidence type="ECO:0000256" key="1">
    <source>
        <dbReference type="SAM" id="MobiDB-lite"/>
    </source>
</evidence>
<gene>
    <name evidence="2" type="ORF">BT63DRAFT_214945</name>
</gene>
<reference evidence="2" key="1">
    <citation type="journal article" date="2020" name="Stud. Mycol.">
        <title>101 Dothideomycetes genomes: a test case for predicting lifestyles and emergence of pathogens.</title>
        <authorList>
            <person name="Haridas S."/>
            <person name="Albert R."/>
            <person name="Binder M."/>
            <person name="Bloem J."/>
            <person name="Labutti K."/>
            <person name="Salamov A."/>
            <person name="Andreopoulos B."/>
            <person name="Baker S."/>
            <person name="Barry K."/>
            <person name="Bills G."/>
            <person name="Bluhm B."/>
            <person name="Cannon C."/>
            <person name="Castanera R."/>
            <person name="Culley D."/>
            <person name="Daum C."/>
            <person name="Ezra D."/>
            <person name="Gonzalez J."/>
            <person name="Henrissat B."/>
            <person name="Kuo A."/>
            <person name="Liang C."/>
            <person name="Lipzen A."/>
            <person name="Lutzoni F."/>
            <person name="Magnuson J."/>
            <person name="Mondo S."/>
            <person name="Nolan M."/>
            <person name="Ohm R."/>
            <person name="Pangilinan J."/>
            <person name="Park H.-J."/>
            <person name="Ramirez L."/>
            <person name="Alfaro M."/>
            <person name="Sun H."/>
            <person name="Tritt A."/>
            <person name="Yoshinaga Y."/>
            <person name="Zwiers L.-H."/>
            <person name="Turgeon B."/>
            <person name="Goodwin S."/>
            <person name="Spatafora J."/>
            <person name="Crous P."/>
            <person name="Grigoriev I."/>
        </authorList>
    </citation>
    <scope>NUCLEOTIDE SEQUENCE</scope>
    <source>
        <strain evidence="2">CBS 115976</strain>
    </source>
</reference>
<proteinExistence type="predicted"/>
<dbReference type="AlphaFoldDB" id="A0A6A6UJV3"/>
<dbReference type="Proteomes" id="UP000799302">
    <property type="component" value="Unassembled WGS sequence"/>
</dbReference>
<feature type="compositionally biased region" description="Polar residues" evidence="1">
    <location>
        <begin position="62"/>
        <end position="77"/>
    </location>
</feature>
<protein>
    <submittedName>
        <fullName evidence="2">Uncharacterized protein</fullName>
    </submittedName>
</protein>
<sequence>MPGITFADTTKGTYTPIKQHSRYDSLVDDIDTKLIISNHPSDIQPDLYTDIHTDPFSDDNSLDNTSPTSPLSPQSHGPSARDISDFDPNDPLTPLRTSLINCCRCPHSQPVLAHEDDEPVADKCHAVCDRCTHSFCRKCTIDTDSVISFDANRKAPILQDASRLNYFWSCASCGLVSSVPVSRIKRSRGSVSVDLKGLKCVPCNQKTNGMCLVVATINQMDTEFMPSPSLERTLDVLAEEEESSDGASRPGLVGMASENMLPRAKKMASPGEMKRHSSWSIKSLKRWASMSSMRTV</sequence>
<feature type="region of interest" description="Disordered" evidence="1">
    <location>
        <begin position="237"/>
        <end position="277"/>
    </location>
</feature>
<name>A0A6A6UJV3_9PEZI</name>
<evidence type="ECO:0000313" key="2">
    <source>
        <dbReference type="EMBL" id="KAF2671348.1"/>
    </source>
</evidence>
<evidence type="ECO:0000313" key="3">
    <source>
        <dbReference type="Proteomes" id="UP000799302"/>
    </source>
</evidence>
<feature type="region of interest" description="Disordered" evidence="1">
    <location>
        <begin position="44"/>
        <end position="88"/>
    </location>
</feature>
<keyword evidence="3" id="KW-1185">Reference proteome</keyword>